<keyword evidence="4" id="KW-0158">Chromosome</keyword>
<evidence type="ECO:0008006" key="10">
    <source>
        <dbReference type="Google" id="ProtNLM"/>
    </source>
</evidence>
<keyword evidence="6" id="KW-0137">Centromere</keyword>
<protein>
    <recommendedName>
        <fullName evidence="10">Centromere protein I</fullName>
    </recommendedName>
</protein>
<evidence type="ECO:0000256" key="7">
    <source>
        <dbReference type="SAM" id="MobiDB-lite"/>
    </source>
</evidence>
<proteinExistence type="inferred from homology"/>
<organism evidence="8 9">
    <name type="scientific">Elysia crispata</name>
    <name type="common">lettuce slug</name>
    <dbReference type="NCBI Taxonomy" id="231223"/>
    <lineage>
        <taxon>Eukaryota</taxon>
        <taxon>Metazoa</taxon>
        <taxon>Spiralia</taxon>
        <taxon>Lophotrochozoa</taxon>
        <taxon>Mollusca</taxon>
        <taxon>Gastropoda</taxon>
        <taxon>Heterobranchia</taxon>
        <taxon>Euthyneura</taxon>
        <taxon>Panpulmonata</taxon>
        <taxon>Sacoglossa</taxon>
        <taxon>Placobranchoidea</taxon>
        <taxon>Plakobranchidae</taxon>
        <taxon>Elysia</taxon>
    </lineage>
</organism>
<comment type="caution">
    <text evidence="8">The sequence shown here is derived from an EMBL/GenBank/DDBJ whole genome shotgun (WGS) entry which is preliminary data.</text>
</comment>
<evidence type="ECO:0000313" key="8">
    <source>
        <dbReference type="EMBL" id="KAK3744298.1"/>
    </source>
</evidence>
<feature type="region of interest" description="Disordered" evidence="7">
    <location>
        <begin position="1"/>
        <end position="29"/>
    </location>
</feature>
<dbReference type="GO" id="GO:0034080">
    <property type="term" value="P:CENP-A containing chromatin assembly"/>
    <property type="evidence" value="ECO:0007669"/>
    <property type="project" value="TreeGrafter"/>
</dbReference>
<sequence>MSVFTRAQASEERSSLPPEQPQSPTKQRQTTLEKALSVLCSLDTTTSLRGNVRFSLTVENLVQVAMTDGLYPDQITTLLTVIGSRNPKLSQNVRSKLVKCLIPSHKVPQTAIVKIIYMITANAVSGPTNLHSLLLRWVLLVFDHLDGYEKLHRLYGLIFMFIDSMRLLPHACQLLFLLTRKEDVRLFRVQKLLDLVRMQGPEPCIMGLLMVYKVYCPHLVTIRLTYGTKAFFKNQDVVWRETIQTVISQGRRDEGQEEIGADVKRAVKRRQTAQRRMVKRQKLVTPDVHAAMQELEEEADVSENFHPVQPRVPYVQIDTFTSFLENIDNIEYPSQVSAVLQDSQLQLLMMCDPDPVVMARLSLWIQHVFAFGFKKTDEESQQNEDLLKMLLKFSQHVQDLPVLEAFLFNYLPTWDGQKYASVIFCLISCLGPNSLKFKETNSEILHSMLRLFYSSDVYFKASLVSSLTNLLHNWATKFLKLEKLTSTAVADLSTSSSKGEGQTSNVSERSEREYEMEDLKQQVMYLIKCLDTTLVLGLRMEGDHQLLQQVAKQFMETVSVLFTKYSLPVNSFPTNVFYRLLLSDCPATLAAVCGSINQFRTSITALRESAHHSAFQAHQYTLCDTVASFPSMGTGLSEDAAARVEGASRKLGLDVFNSVLLDLMGMLWQGRMFTQRKRLLSAMTTDFTLPKHIEPNLYQRALTIFQGPAFLGLAYKFLTEAQGTEKKSHPSQIEKFKETYLQFLDREGFPQFRELVDTNIKSRKTASVDADESVRE</sequence>
<gene>
    <name evidence="8" type="ORF">RRG08_030384</name>
</gene>
<dbReference type="EMBL" id="JAWDGP010006267">
    <property type="protein sequence ID" value="KAK3744298.1"/>
    <property type="molecule type" value="Genomic_DNA"/>
</dbReference>
<dbReference type="AlphaFoldDB" id="A0AAE0YFR4"/>
<keyword evidence="5" id="KW-0539">Nucleus</keyword>
<dbReference type="Pfam" id="PF07778">
    <property type="entry name" value="CENP-I"/>
    <property type="match status" value="1"/>
</dbReference>
<comment type="similarity">
    <text evidence="3">Belongs to the CENP-I/CTF3 family.</text>
</comment>
<dbReference type="PANTHER" id="PTHR48208:SF2">
    <property type="entry name" value="CENTROMERE PROTEIN I"/>
    <property type="match status" value="1"/>
</dbReference>
<dbReference type="GO" id="GO:0005634">
    <property type="term" value="C:nucleus"/>
    <property type="evidence" value="ECO:0007669"/>
    <property type="project" value="UniProtKB-SubCell"/>
</dbReference>
<dbReference type="GO" id="GO:0000939">
    <property type="term" value="C:inner kinetochore"/>
    <property type="evidence" value="ECO:0007669"/>
    <property type="project" value="TreeGrafter"/>
</dbReference>
<dbReference type="PANTHER" id="PTHR48208">
    <property type="entry name" value="CENTROMERE PROTEIN I"/>
    <property type="match status" value="1"/>
</dbReference>
<dbReference type="CDD" id="cd22647">
    <property type="entry name" value="CTF3_NTD_HEAT"/>
    <property type="match status" value="1"/>
</dbReference>
<evidence type="ECO:0000256" key="6">
    <source>
        <dbReference type="ARBA" id="ARBA00023328"/>
    </source>
</evidence>
<reference evidence="8" key="1">
    <citation type="journal article" date="2023" name="G3 (Bethesda)">
        <title>A reference genome for the long-term kleptoplast-retaining sea slug Elysia crispata morphotype clarki.</title>
        <authorList>
            <person name="Eastman K.E."/>
            <person name="Pendleton A.L."/>
            <person name="Shaikh M.A."/>
            <person name="Suttiyut T."/>
            <person name="Ogas R."/>
            <person name="Tomko P."/>
            <person name="Gavelis G."/>
            <person name="Widhalm J.R."/>
            <person name="Wisecaver J.H."/>
        </authorList>
    </citation>
    <scope>NUCLEOTIDE SEQUENCE</scope>
    <source>
        <strain evidence="8">ECLA1</strain>
    </source>
</reference>
<evidence type="ECO:0000256" key="1">
    <source>
        <dbReference type="ARBA" id="ARBA00004123"/>
    </source>
</evidence>
<dbReference type="GO" id="GO:0000070">
    <property type="term" value="P:mitotic sister chromatid segregation"/>
    <property type="evidence" value="ECO:0007669"/>
    <property type="project" value="TreeGrafter"/>
</dbReference>
<evidence type="ECO:0000256" key="5">
    <source>
        <dbReference type="ARBA" id="ARBA00023242"/>
    </source>
</evidence>
<evidence type="ECO:0000256" key="4">
    <source>
        <dbReference type="ARBA" id="ARBA00022454"/>
    </source>
</evidence>
<evidence type="ECO:0000313" key="9">
    <source>
        <dbReference type="Proteomes" id="UP001283361"/>
    </source>
</evidence>
<dbReference type="Proteomes" id="UP001283361">
    <property type="component" value="Unassembled WGS sequence"/>
</dbReference>
<evidence type="ECO:0000256" key="3">
    <source>
        <dbReference type="ARBA" id="ARBA00005470"/>
    </source>
</evidence>
<dbReference type="InterPro" id="IPR012485">
    <property type="entry name" value="CENP-I"/>
</dbReference>
<keyword evidence="9" id="KW-1185">Reference proteome</keyword>
<comment type="subcellular location">
    <subcellularLocation>
        <location evidence="2">Chromosome</location>
        <location evidence="2">Centromere</location>
    </subcellularLocation>
    <subcellularLocation>
        <location evidence="1">Nucleus</location>
    </subcellularLocation>
</comment>
<name>A0AAE0YFR4_9GAST</name>
<evidence type="ECO:0000256" key="2">
    <source>
        <dbReference type="ARBA" id="ARBA00004584"/>
    </source>
</evidence>
<accession>A0AAE0YFR4</accession>